<protein>
    <submittedName>
        <fullName evidence="2">Uncharacterized protein</fullName>
    </submittedName>
</protein>
<dbReference type="Proteomes" id="UP001056648">
    <property type="component" value="Chromosome 2"/>
</dbReference>
<evidence type="ECO:0000256" key="1">
    <source>
        <dbReference type="SAM" id="Coils"/>
    </source>
</evidence>
<feature type="coiled-coil region" evidence="1">
    <location>
        <begin position="20"/>
        <end position="70"/>
    </location>
</feature>
<reference evidence="2" key="1">
    <citation type="submission" date="2022-06" db="EMBL/GenBank/DDBJ databases">
        <title>Complete genome sequence and characterization of Cupriavidus gilardii QJ1 isolated from contaminating cells.</title>
        <authorList>
            <person name="Qi J."/>
        </authorList>
    </citation>
    <scope>NUCLEOTIDE SEQUENCE</scope>
    <source>
        <strain evidence="2">QJ1</strain>
    </source>
</reference>
<accession>A0ABY4VTC1</accession>
<keyword evidence="1" id="KW-0175">Coiled coil</keyword>
<keyword evidence="3" id="KW-1185">Reference proteome</keyword>
<evidence type="ECO:0000313" key="3">
    <source>
        <dbReference type="Proteomes" id="UP001056648"/>
    </source>
</evidence>
<evidence type="ECO:0000313" key="2">
    <source>
        <dbReference type="EMBL" id="USE79026.1"/>
    </source>
</evidence>
<gene>
    <name evidence="2" type="ORF">NDR89_20530</name>
</gene>
<sequence length="111" mass="12368">MNWPIGTPLSRAQHQLQADIVDLARDSTALKRENAELRQRLQAAERAAALAEERAEIANQAHAIQALQLAQLEKLAREVKRAAVKNPHWPISRWAKFGPMAAFLASIKDQA</sequence>
<proteinExistence type="predicted"/>
<name>A0ABY4VTC1_9BURK</name>
<dbReference type="RefSeq" id="WP_252252748.1">
    <property type="nucleotide sequence ID" value="NZ_CP098736.1"/>
</dbReference>
<dbReference type="EMBL" id="CP098736">
    <property type="protein sequence ID" value="USE79026.1"/>
    <property type="molecule type" value="Genomic_DNA"/>
</dbReference>
<organism evidence="2 3">
    <name type="scientific">Cupriavidus gilardii</name>
    <dbReference type="NCBI Taxonomy" id="82541"/>
    <lineage>
        <taxon>Bacteria</taxon>
        <taxon>Pseudomonadati</taxon>
        <taxon>Pseudomonadota</taxon>
        <taxon>Betaproteobacteria</taxon>
        <taxon>Burkholderiales</taxon>
        <taxon>Burkholderiaceae</taxon>
        <taxon>Cupriavidus</taxon>
    </lineage>
</organism>